<dbReference type="KEGG" id="ela:UCREL1_8752"/>
<dbReference type="OrthoDB" id="6357136at2759"/>
<dbReference type="EMBL" id="KB707096">
    <property type="protein sequence ID" value="EMR64280.1"/>
    <property type="molecule type" value="Genomic_DNA"/>
</dbReference>
<evidence type="ECO:0000313" key="3">
    <source>
        <dbReference type="Proteomes" id="UP000012174"/>
    </source>
</evidence>
<name>M7TC92_EUTLA</name>
<dbReference type="Proteomes" id="UP000012174">
    <property type="component" value="Unassembled WGS sequence"/>
</dbReference>
<dbReference type="AlphaFoldDB" id="M7TC92"/>
<organism evidence="2 3">
    <name type="scientific">Eutypa lata (strain UCR-EL1)</name>
    <name type="common">Grapevine dieback disease fungus</name>
    <name type="synonym">Eutypa armeniacae</name>
    <dbReference type="NCBI Taxonomy" id="1287681"/>
    <lineage>
        <taxon>Eukaryota</taxon>
        <taxon>Fungi</taxon>
        <taxon>Dikarya</taxon>
        <taxon>Ascomycota</taxon>
        <taxon>Pezizomycotina</taxon>
        <taxon>Sordariomycetes</taxon>
        <taxon>Xylariomycetidae</taxon>
        <taxon>Xylariales</taxon>
        <taxon>Diatrypaceae</taxon>
        <taxon>Eutypa</taxon>
    </lineage>
</organism>
<dbReference type="InterPro" id="IPR032063">
    <property type="entry name" value="MavL-like"/>
</dbReference>
<reference evidence="3" key="1">
    <citation type="journal article" date="2013" name="Genome Announc.">
        <title>Draft genome sequence of the grapevine dieback fungus Eutypa lata UCR-EL1.</title>
        <authorList>
            <person name="Blanco-Ulate B."/>
            <person name="Rolshausen P.E."/>
            <person name="Cantu D."/>
        </authorList>
    </citation>
    <scope>NUCLEOTIDE SEQUENCE [LARGE SCALE GENOMIC DNA]</scope>
    <source>
        <strain evidence="3">UCR-EL1</strain>
    </source>
</reference>
<gene>
    <name evidence="2" type="ORF">UCREL1_8752</name>
</gene>
<dbReference type="Pfam" id="PF16062">
    <property type="entry name" value="MavL-like"/>
    <property type="match status" value="2"/>
</dbReference>
<sequence>MATTRRDRRDRGNRLVTLGLQDMQIAYPQRDNSVLKFHQPTVRQDAQATRIIVHARYPALVEAFLAHKRVHGSSVELRLYGPDAQGWTWQDQVARLVSQRPLAFVGGGDYTKLRNGTQMPGNGATEWDNVGTEADMNGNAPRNRYLTFEEYLSYDEIMLGSLLGVSSPSYFINDGNRYNNAQRNPNPSAFEPRGIIVGLVGARFERDDRMDSVHCLRPVANPRQHPELTQIFQDFFFQGAAPGVQRDLTAAFDNAAYKARMRITIEILLFEANRQAALANRPAWVYIVGLGLGVWRQNANQQSLYVQTFVEVLNSLANADVDRIRTLDFAFITVPNAIKLALSQAAGQRNIRNVRFGNRQPAQHLPPGETRHNTMLVLSYAWDGNSFPGNEYWQGSLAASGDPAAAAMSTIAELHNPIMNPDFLQRIEVLGPAPPAPAPAPAPAGGA</sequence>
<keyword evidence="3" id="KW-1185">Reference proteome</keyword>
<proteinExistence type="predicted"/>
<dbReference type="eggNOG" id="ENOG502QV0E">
    <property type="taxonomic scope" value="Eukaryota"/>
</dbReference>
<dbReference type="HOGENOM" id="CLU_042117_0_0_1"/>
<feature type="region of interest" description="Disordered" evidence="1">
    <location>
        <begin position="115"/>
        <end position="135"/>
    </location>
</feature>
<evidence type="ECO:0000313" key="2">
    <source>
        <dbReference type="EMBL" id="EMR64280.1"/>
    </source>
</evidence>
<evidence type="ECO:0000256" key="1">
    <source>
        <dbReference type="SAM" id="MobiDB-lite"/>
    </source>
</evidence>
<accession>M7TC92</accession>
<protein>
    <submittedName>
        <fullName evidence="2">Uncharacterized protein</fullName>
    </submittedName>
</protein>
<dbReference type="STRING" id="1287681.M7TC92"/>